<evidence type="ECO:0000256" key="13">
    <source>
        <dbReference type="SAM" id="Phobius"/>
    </source>
</evidence>
<comment type="subcellular location">
    <subcellularLocation>
        <location evidence="1">Membrane</location>
        <topology evidence="1">Multi-pass membrane protein</topology>
    </subcellularLocation>
</comment>
<reference evidence="15" key="1">
    <citation type="journal article" date="2019" name="Int. J. Syst. Evol. Microbiol.">
        <title>The Global Catalogue of Microorganisms (GCM) 10K type strain sequencing project: providing services to taxonomists for standard genome sequencing and annotation.</title>
        <authorList>
            <consortium name="The Broad Institute Genomics Platform"/>
            <consortium name="The Broad Institute Genome Sequencing Center for Infectious Disease"/>
            <person name="Wu L."/>
            <person name="Ma J."/>
        </authorList>
    </citation>
    <scope>NUCLEOTIDE SEQUENCE [LARGE SCALE GENOMIC DNA]</scope>
    <source>
        <strain evidence="15">KCTC 12848</strain>
    </source>
</reference>
<dbReference type="EMBL" id="JBHUJD010000020">
    <property type="protein sequence ID" value="MFD2311595.1"/>
    <property type="molecule type" value="Genomic_DNA"/>
</dbReference>
<evidence type="ECO:0000313" key="14">
    <source>
        <dbReference type="EMBL" id="MFD2311595.1"/>
    </source>
</evidence>
<dbReference type="InterPro" id="IPR003780">
    <property type="entry name" value="COX15/CtaA_fam"/>
</dbReference>
<evidence type="ECO:0000313" key="15">
    <source>
        <dbReference type="Proteomes" id="UP001597425"/>
    </source>
</evidence>
<evidence type="ECO:0000256" key="6">
    <source>
        <dbReference type="ARBA" id="ARBA00023002"/>
    </source>
</evidence>
<feature type="transmembrane region" description="Helical" evidence="13">
    <location>
        <begin position="265"/>
        <end position="286"/>
    </location>
</feature>
<accession>A0ABW5EG49</accession>
<keyword evidence="7" id="KW-0408">Iron</keyword>
<evidence type="ECO:0000256" key="5">
    <source>
        <dbReference type="ARBA" id="ARBA00022989"/>
    </source>
</evidence>
<evidence type="ECO:0000256" key="12">
    <source>
        <dbReference type="SAM" id="MobiDB-lite"/>
    </source>
</evidence>
<keyword evidence="6" id="KW-0560">Oxidoreductase</keyword>
<keyword evidence="4" id="KW-0479">Metal-binding</keyword>
<dbReference type="PANTHER" id="PTHR35457">
    <property type="entry name" value="HEME A SYNTHASE"/>
    <property type="match status" value="1"/>
</dbReference>
<feature type="transmembrane region" description="Helical" evidence="13">
    <location>
        <begin position="21"/>
        <end position="42"/>
    </location>
</feature>
<keyword evidence="10" id="KW-1015">Disulfide bond</keyword>
<feature type="transmembrane region" description="Helical" evidence="13">
    <location>
        <begin position="125"/>
        <end position="144"/>
    </location>
</feature>
<feature type="transmembrane region" description="Helical" evidence="13">
    <location>
        <begin position="96"/>
        <end position="113"/>
    </location>
</feature>
<comment type="pathway">
    <text evidence="11">Porphyrin-containing compound metabolism.</text>
</comment>
<gene>
    <name evidence="14" type="ORF">ACFSKX_14295</name>
</gene>
<dbReference type="PANTHER" id="PTHR35457:SF1">
    <property type="entry name" value="HEME A SYNTHASE"/>
    <property type="match status" value="1"/>
</dbReference>
<comment type="caution">
    <text evidence="14">The sequence shown here is derived from an EMBL/GenBank/DDBJ whole genome shotgun (WGS) entry which is preliminary data.</text>
</comment>
<feature type="region of interest" description="Disordered" evidence="12">
    <location>
        <begin position="349"/>
        <end position="370"/>
    </location>
</feature>
<evidence type="ECO:0000256" key="9">
    <source>
        <dbReference type="ARBA" id="ARBA00023136"/>
    </source>
</evidence>
<evidence type="ECO:0000256" key="8">
    <source>
        <dbReference type="ARBA" id="ARBA00023133"/>
    </source>
</evidence>
<dbReference type="RefSeq" id="WP_265723380.1">
    <property type="nucleotide sequence ID" value="NZ_JAPIVK010000048.1"/>
</dbReference>
<protein>
    <submittedName>
        <fullName evidence="14">Heme A synthase</fullName>
    </submittedName>
</protein>
<feature type="transmembrane region" description="Helical" evidence="13">
    <location>
        <begin position="190"/>
        <end position="210"/>
    </location>
</feature>
<keyword evidence="9 13" id="KW-0472">Membrane</keyword>
<evidence type="ECO:0000256" key="4">
    <source>
        <dbReference type="ARBA" id="ARBA00022723"/>
    </source>
</evidence>
<evidence type="ECO:0000256" key="7">
    <source>
        <dbReference type="ARBA" id="ARBA00023004"/>
    </source>
</evidence>
<evidence type="ECO:0000256" key="10">
    <source>
        <dbReference type="ARBA" id="ARBA00023157"/>
    </source>
</evidence>
<keyword evidence="8" id="KW-0350">Heme biosynthesis</keyword>
<feature type="transmembrane region" description="Helical" evidence="13">
    <location>
        <begin position="322"/>
        <end position="340"/>
    </location>
</feature>
<evidence type="ECO:0000256" key="11">
    <source>
        <dbReference type="ARBA" id="ARBA00023444"/>
    </source>
</evidence>
<keyword evidence="5 13" id="KW-1133">Transmembrane helix</keyword>
<organism evidence="14 15">
    <name type="scientific">Microbulbifer halophilus</name>
    <dbReference type="NCBI Taxonomy" id="453963"/>
    <lineage>
        <taxon>Bacteria</taxon>
        <taxon>Pseudomonadati</taxon>
        <taxon>Pseudomonadota</taxon>
        <taxon>Gammaproteobacteria</taxon>
        <taxon>Cellvibrionales</taxon>
        <taxon>Microbulbiferaceae</taxon>
        <taxon>Microbulbifer</taxon>
    </lineage>
</organism>
<feature type="transmembrane region" description="Helical" evidence="13">
    <location>
        <begin position="293"/>
        <end position="316"/>
    </location>
</feature>
<keyword evidence="15" id="KW-1185">Reference proteome</keyword>
<sequence length="370" mass="40035">MERELHNPAFDSRDRGAHTDWRLRLALAGSVLAVVVVVLGAFTRLADAGLGCPDWPGCYGHLTWPSEEHEIRTANGAFPQTPVETDKTWPEMVHRYFAGLLLLLVGGLTVLAWRRRGHRAFTQTHLLLALIVLQAAFGMWTVTLKLWPQVVTAHLLGGMATLSMLWLMVERLRNRGRFIPAHEYRLLQKLRPLAFAAVAAVILQIALGGWTSSNYAALACADFPTCHGEWWPQADFRQGFNIAQQIGPNYLGGALESEARTAIHIAHRLGALLVTTLVLALAALAWRAGSRRWALGLAAVLALQVGLGIANVVMFLPLPIAVAHNAGAALLLLGLLTFCYRIQTAQPSATTGDGGLGKPNPDDSALAGAL</sequence>
<evidence type="ECO:0000256" key="3">
    <source>
        <dbReference type="ARBA" id="ARBA00022692"/>
    </source>
</evidence>
<dbReference type="Pfam" id="PF02628">
    <property type="entry name" value="COX15-CtaA"/>
    <property type="match status" value="1"/>
</dbReference>
<keyword evidence="2" id="KW-1003">Cell membrane</keyword>
<proteinExistence type="predicted"/>
<dbReference type="InterPro" id="IPR050450">
    <property type="entry name" value="COX15/CtaA_HemeA_synthase"/>
</dbReference>
<dbReference type="Proteomes" id="UP001597425">
    <property type="component" value="Unassembled WGS sequence"/>
</dbReference>
<feature type="transmembrane region" description="Helical" evidence="13">
    <location>
        <begin position="150"/>
        <end position="169"/>
    </location>
</feature>
<keyword evidence="3 13" id="KW-0812">Transmembrane</keyword>
<name>A0ABW5EG49_9GAMM</name>
<evidence type="ECO:0000256" key="2">
    <source>
        <dbReference type="ARBA" id="ARBA00022475"/>
    </source>
</evidence>
<evidence type="ECO:0000256" key="1">
    <source>
        <dbReference type="ARBA" id="ARBA00004141"/>
    </source>
</evidence>